<sequence length="479" mass="52534">MAAIEIANTRRSSSHEEKAEGGRIGEAWEKMKSMPKAIVEKLMNICVMTKEIAKDDPRKVIHSLKVGLSISLVSLFYFYQPLYENFGLSAMWAVMTVVVVFEFTVGATLGKGMNRTLATLTAGALGVGAHYLASLAGETAEPILIGFFVFLQAAIVSFIRFFPKMKARYDYGLLIFILTFSLISVSGFRDDEVLEMAHKRLSTIVIGGTACVMISIFVCPVWAGEELHYSIALNLEHLSNSLQEFVNKHFMASEEGDSNKDDNKSFLEGYKKVLNSKSSEDSLANFARWEPGHGKFKFRHPWDQYLKIGALTRQCAYRIEALINGHVNNNTPHIQGSSTTSSSEILGRIQEACIEMSMECSKALKELGSSIKKMTIPSSSSSQSKSASKKLKALLQSSLREQNTDLLSLIPAGTVASLLIDIVDCIEDLADSVNDLAALADFEDSRVVDDDGGGDKSQLQSQGLHCECAEPVPKIDSIV</sequence>
<evidence type="ECO:0000256" key="1">
    <source>
        <dbReference type="ARBA" id="ARBA00004141"/>
    </source>
</evidence>
<evidence type="ECO:0000256" key="5">
    <source>
        <dbReference type="ARBA" id="ARBA00022989"/>
    </source>
</evidence>
<keyword evidence="8" id="KW-0407">Ion channel</keyword>
<keyword evidence="7 10" id="KW-0472">Membrane</keyword>
<feature type="transmembrane region" description="Helical" evidence="10">
    <location>
        <begin position="117"/>
        <end position="137"/>
    </location>
</feature>
<feature type="transmembrane region" description="Helical" evidence="10">
    <location>
        <begin position="169"/>
        <end position="189"/>
    </location>
</feature>
<feature type="region of interest" description="Disordered" evidence="9">
    <location>
        <begin position="1"/>
        <end position="22"/>
    </location>
</feature>
<feature type="transmembrane region" description="Helical" evidence="10">
    <location>
        <begin position="86"/>
        <end position="105"/>
    </location>
</feature>
<dbReference type="PANTHER" id="PTHR31086">
    <property type="entry name" value="ALUMINUM-ACTIVATED MALATE TRANSPORTER 10"/>
    <property type="match status" value="1"/>
</dbReference>
<comment type="subcellular location">
    <subcellularLocation>
        <location evidence="1">Membrane</location>
        <topology evidence="1">Multi-pass membrane protein</topology>
    </subcellularLocation>
</comment>
<gene>
    <name evidence="11" type="ORF">PIB30_024194</name>
</gene>
<protein>
    <recommendedName>
        <fullName evidence="13">Aluminum-activated malate transporter 2-like</fullName>
    </recommendedName>
</protein>
<evidence type="ECO:0000313" key="11">
    <source>
        <dbReference type="EMBL" id="MED6108466.1"/>
    </source>
</evidence>
<keyword evidence="3" id="KW-0813">Transport</keyword>
<keyword evidence="4 10" id="KW-0812">Transmembrane</keyword>
<keyword evidence="12" id="KW-1185">Reference proteome</keyword>
<accession>A0ABU6Q9B6</accession>
<evidence type="ECO:0008006" key="13">
    <source>
        <dbReference type="Google" id="ProtNLM"/>
    </source>
</evidence>
<evidence type="ECO:0000256" key="8">
    <source>
        <dbReference type="ARBA" id="ARBA00023303"/>
    </source>
</evidence>
<keyword evidence="5 10" id="KW-1133">Transmembrane helix</keyword>
<reference evidence="11 12" key="1">
    <citation type="journal article" date="2023" name="Plants (Basel)">
        <title>Bridging the Gap: Combining Genomics and Transcriptomics Approaches to Understand Stylosanthes scabra, an Orphan Legume from the Brazilian Caatinga.</title>
        <authorList>
            <person name="Ferreira-Neto J.R.C."/>
            <person name="da Silva M.D."/>
            <person name="Binneck E."/>
            <person name="de Melo N.F."/>
            <person name="da Silva R.H."/>
            <person name="de Melo A.L.T.M."/>
            <person name="Pandolfi V."/>
            <person name="Bustamante F.O."/>
            <person name="Brasileiro-Vidal A.C."/>
            <person name="Benko-Iseppon A.M."/>
        </authorList>
    </citation>
    <scope>NUCLEOTIDE SEQUENCE [LARGE SCALE GENOMIC DNA]</scope>
    <source>
        <tissue evidence="11">Leaves</tissue>
    </source>
</reference>
<feature type="transmembrane region" description="Helical" evidence="10">
    <location>
        <begin position="60"/>
        <end position="80"/>
    </location>
</feature>
<evidence type="ECO:0000256" key="2">
    <source>
        <dbReference type="ARBA" id="ARBA00007079"/>
    </source>
</evidence>
<proteinExistence type="inferred from homology"/>
<dbReference type="EMBL" id="JASCZI010000086">
    <property type="protein sequence ID" value="MED6108466.1"/>
    <property type="molecule type" value="Genomic_DNA"/>
</dbReference>
<evidence type="ECO:0000256" key="10">
    <source>
        <dbReference type="SAM" id="Phobius"/>
    </source>
</evidence>
<comment type="caution">
    <text evidence="11">The sequence shown here is derived from an EMBL/GenBank/DDBJ whole genome shotgun (WGS) entry which is preliminary data.</text>
</comment>
<dbReference type="Pfam" id="PF11744">
    <property type="entry name" value="ALMT"/>
    <property type="match status" value="1"/>
</dbReference>
<evidence type="ECO:0000256" key="3">
    <source>
        <dbReference type="ARBA" id="ARBA00022448"/>
    </source>
</evidence>
<feature type="transmembrane region" description="Helical" evidence="10">
    <location>
        <begin position="201"/>
        <end position="223"/>
    </location>
</feature>
<evidence type="ECO:0000256" key="9">
    <source>
        <dbReference type="SAM" id="MobiDB-lite"/>
    </source>
</evidence>
<dbReference type="InterPro" id="IPR020966">
    <property type="entry name" value="ALMT"/>
</dbReference>
<dbReference type="Proteomes" id="UP001341840">
    <property type="component" value="Unassembled WGS sequence"/>
</dbReference>
<keyword evidence="6" id="KW-0406">Ion transport</keyword>
<evidence type="ECO:0000256" key="7">
    <source>
        <dbReference type="ARBA" id="ARBA00023136"/>
    </source>
</evidence>
<feature type="transmembrane region" description="Helical" evidence="10">
    <location>
        <begin position="143"/>
        <end position="162"/>
    </location>
</feature>
<feature type="compositionally biased region" description="Basic and acidic residues" evidence="9">
    <location>
        <begin position="13"/>
        <end position="22"/>
    </location>
</feature>
<comment type="similarity">
    <text evidence="2">Belongs to the aromatic acid exporter (TC 2.A.85) family.</text>
</comment>
<evidence type="ECO:0000256" key="6">
    <source>
        <dbReference type="ARBA" id="ARBA00023065"/>
    </source>
</evidence>
<evidence type="ECO:0000256" key="4">
    <source>
        <dbReference type="ARBA" id="ARBA00022692"/>
    </source>
</evidence>
<organism evidence="11 12">
    <name type="scientific">Stylosanthes scabra</name>
    <dbReference type="NCBI Taxonomy" id="79078"/>
    <lineage>
        <taxon>Eukaryota</taxon>
        <taxon>Viridiplantae</taxon>
        <taxon>Streptophyta</taxon>
        <taxon>Embryophyta</taxon>
        <taxon>Tracheophyta</taxon>
        <taxon>Spermatophyta</taxon>
        <taxon>Magnoliopsida</taxon>
        <taxon>eudicotyledons</taxon>
        <taxon>Gunneridae</taxon>
        <taxon>Pentapetalae</taxon>
        <taxon>rosids</taxon>
        <taxon>fabids</taxon>
        <taxon>Fabales</taxon>
        <taxon>Fabaceae</taxon>
        <taxon>Papilionoideae</taxon>
        <taxon>50 kb inversion clade</taxon>
        <taxon>dalbergioids sensu lato</taxon>
        <taxon>Dalbergieae</taxon>
        <taxon>Pterocarpus clade</taxon>
        <taxon>Stylosanthes</taxon>
    </lineage>
</organism>
<evidence type="ECO:0000313" key="12">
    <source>
        <dbReference type="Proteomes" id="UP001341840"/>
    </source>
</evidence>
<name>A0ABU6Q9B6_9FABA</name>